<dbReference type="EMBL" id="CAJVPQ010001655">
    <property type="protein sequence ID" value="CAG8563641.1"/>
    <property type="molecule type" value="Genomic_DNA"/>
</dbReference>
<dbReference type="AlphaFoldDB" id="A0A9N9BF58"/>
<dbReference type="Proteomes" id="UP000789570">
    <property type="component" value="Unassembled WGS sequence"/>
</dbReference>
<evidence type="ECO:0000313" key="1">
    <source>
        <dbReference type="EMBL" id="CAG8563641.1"/>
    </source>
</evidence>
<accession>A0A9N9BF58</accession>
<evidence type="ECO:0000313" key="2">
    <source>
        <dbReference type="Proteomes" id="UP000789570"/>
    </source>
</evidence>
<reference evidence="1" key="1">
    <citation type="submission" date="2021-06" db="EMBL/GenBank/DDBJ databases">
        <authorList>
            <person name="Kallberg Y."/>
            <person name="Tangrot J."/>
            <person name="Rosling A."/>
        </authorList>
    </citation>
    <scope>NUCLEOTIDE SEQUENCE</scope>
    <source>
        <strain evidence="1">UK204</strain>
    </source>
</reference>
<dbReference type="OrthoDB" id="2327721at2759"/>
<keyword evidence="2" id="KW-1185">Reference proteome</keyword>
<comment type="caution">
    <text evidence="1">The sequence shown here is derived from an EMBL/GenBank/DDBJ whole genome shotgun (WGS) entry which is preliminary data.</text>
</comment>
<gene>
    <name evidence="1" type="ORF">FCALED_LOCUS6736</name>
</gene>
<sequence>MALLIPQRWYTDASVMEANTILISIPAISVISAIETGRKEELYEIHERLAKEMESEITQIMQGNNIIEFACTINNPINIKTKGRKPKISSNIYANRKGKKRQVRTNQNDKENNISDEDCEELLPNRKWQKVSQDNSNTADYELNVDVKAEGSRSKSRQCGICNKEDHNARTCLKINL</sequence>
<protein>
    <submittedName>
        <fullName evidence="1">7304_t:CDS:1</fullName>
    </submittedName>
</protein>
<name>A0A9N9BF58_9GLOM</name>
<organism evidence="1 2">
    <name type="scientific">Funneliformis caledonium</name>
    <dbReference type="NCBI Taxonomy" id="1117310"/>
    <lineage>
        <taxon>Eukaryota</taxon>
        <taxon>Fungi</taxon>
        <taxon>Fungi incertae sedis</taxon>
        <taxon>Mucoromycota</taxon>
        <taxon>Glomeromycotina</taxon>
        <taxon>Glomeromycetes</taxon>
        <taxon>Glomerales</taxon>
        <taxon>Glomeraceae</taxon>
        <taxon>Funneliformis</taxon>
    </lineage>
</organism>
<proteinExistence type="predicted"/>